<keyword evidence="4" id="KW-1185">Reference proteome</keyword>
<keyword evidence="2 3" id="KW-0413">Isomerase</keyword>
<dbReference type="InterPro" id="IPR001920">
    <property type="entry name" value="Asp/Glu_race"/>
</dbReference>
<gene>
    <name evidence="3" type="ORF">ALP8811_02259</name>
</gene>
<dbReference type="InterPro" id="IPR015942">
    <property type="entry name" value="Asp/Glu/hydantoin_racemase"/>
</dbReference>
<proteinExistence type="inferred from homology"/>
<dbReference type="AlphaFoldDB" id="A0A2R8AMG7"/>
<comment type="similarity">
    <text evidence="1">Belongs to the aspartate/glutamate racemases family.</text>
</comment>
<organism evidence="3 4">
    <name type="scientific">Aliiroseovarius pelagivivens</name>
    <dbReference type="NCBI Taxonomy" id="1639690"/>
    <lineage>
        <taxon>Bacteria</taxon>
        <taxon>Pseudomonadati</taxon>
        <taxon>Pseudomonadota</taxon>
        <taxon>Alphaproteobacteria</taxon>
        <taxon>Rhodobacterales</taxon>
        <taxon>Paracoccaceae</taxon>
        <taxon>Aliiroseovarius</taxon>
    </lineage>
</organism>
<dbReference type="Proteomes" id="UP000244911">
    <property type="component" value="Unassembled WGS sequence"/>
</dbReference>
<reference evidence="4" key="1">
    <citation type="submission" date="2018-03" db="EMBL/GenBank/DDBJ databases">
        <authorList>
            <person name="Rodrigo-Torres L."/>
            <person name="Arahal R. D."/>
            <person name="Lucena T."/>
        </authorList>
    </citation>
    <scope>NUCLEOTIDE SEQUENCE [LARGE SCALE GENOMIC DNA]</scope>
    <source>
        <strain evidence="4">CECT 8811</strain>
    </source>
</reference>
<dbReference type="SUPFAM" id="SSF53681">
    <property type="entry name" value="Aspartate/glutamate racemase"/>
    <property type="match status" value="2"/>
</dbReference>
<dbReference type="Gene3D" id="3.40.50.1860">
    <property type="match status" value="2"/>
</dbReference>
<dbReference type="NCBIfam" id="TIGR00035">
    <property type="entry name" value="asp_race"/>
    <property type="match status" value="1"/>
</dbReference>
<dbReference type="OrthoDB" id="9803739at2"/>
<evidence type="ECO:0000313" key="4">
    <source>
        <dbReference type="Proteomes" id="UP000244911"/>
    </source>
</evidence>
<evidence type="ECO:0000256" key="1">
    <source>
        <dbReference type="ARBA" id="ARBA00007847"/>
    </source>
</evidence>
<protein>
    <submittedName>
        <fullName evidence="3">Aspartate racemase</fullName>
        <ecNumber evidence="3">5.1.1.13</ecNumber>
    </submittedName>
</protein>
<dbReference type="PANTHER" id="PTHR21198">
    <property type="entry name" value="GLUTAMATE RACEMASE"/>
    <property type="match status" value="1"/>
</dbReference>
<dbReference type="EMBL" id="OMOI01000001">
    <property type="protein sequence ID" value="SPF77236.1"/>
    <property type="molecule type" value="Genomic_DNA"/>
</dbReference>
<accession>A0A2R8AMG7</accession>
<dbReference type="RefSeq" id="WP_108857183.1">
    <property type="nucleotide sequence ID" value="NZ_OMOI01000001.1"/>
</dbReference>
<dbReference type="EC" id="5.1.1.13" evidence="3"/>
<evidence type="ECO:0000256" key="2">
    <source>
        <dbReference type="ARBA" id="ARBA00023235"/>
    </source>
</evidence>
<dbReference type="PANTHER" id="PTHR21198:SF7">
    <property type="entry name" value="ASPARTATE-GLUTAMATE RACEMASE FAMILY"/>
    <property type="match status" value="1"/>
</dbReference>
<evidence type="ECO:0000313" key="3">
    <source>
        <dbReference type="EMBL" id="SPF77236.1"/>
    </source>
</evidence>
<sequence>MNRSKAKRVVGILGGMGPEATILLQQRVLATVEATDDSDHLPLLIDMNPHVPSRIAHLIEQTGEDPGPCIGAMAQRLEAAGATALAMPCNTAHHYAQAVTSAVSIPFLNMVDLSVVKAASRMQPGQSIGFLASPAVQSAGVFDEALNKASMQAVWPEDGQRMLSIIREIKAKGPTAQARQTLGEAAHELTTKGATLLFVACSEFSLIARDLPKDFPIIDTVDVLADAIHDHTTANEVPL</sequence>
<dbReference type="Pfam" id="PF01177">
    <property type="entry name" value="Asp_Glu_race"/>
    <property type="match status" value="1"/>
</dbReference>
<name>A0A2R8AMG7_9RHOB</name>
<dbReference type="InterPro" id="IPR004380">
    <property type="entry name" value="Asp_race"/>
</dbReference>
<dbReference type="GO" id="GO:0047689">
    <property type="term" value="F:aspartate racemase activity"/>
    <property type="evidence" value="ECO:0007669"/>
    <property type="project" value="UniProtKB-EC"/>
</dbReference>